<evidence type="ECO:0000313" key="2">
    <source>
        <dbReference type="Proteomes" id="UP000054217"/>
    </source>
</evidence>
<proteinExistence type="predicted"/>
<dbReference type="Proteomes" id="UP000054217">
    <property type="component" value="Unassembled WGS sequence"/>
</dbReference>
<dbReference type="AlphaFoldDB" id="A0A0C3PZ27"/>
<dbReference type="HOGENOM" id="CLU_2307156_0_0_1"/>
<reference evidence="2" key="2">
    <citation type="submission" date="2015-01" db="EMBL/GenBank/DDBJ databases">
        <title>Evolutionary Origins and Diversification of the Mycorrhizal Mutualists.</title>
        <authorList>
            <consortium name="DOE Joint Genome Institute"/>
            <consortium name="Mycorrhizal Genomics Consortium"/>
            <person name="Kohler A."/>
            <person name="Kuo A."/>
            <person name="Nagy L.G."/>
            <person name="Floudas D."/>
            <person name="Copeland A."/>
            <person name="Barry K.W."/>
            <person name="Cichocki N."/>
            <person name="Veneault-Fourrey C."/>
            <person name="LaButti K."/>
            <person name="Lindquist E.A."/>
            <person name="Lipzen A."/>
            <person name="Lundell T."/>
            <person name="Morin E."/>
            <person name="Murat C."/>
            <person name="Riley R."/>
            <person name="Ohm R."/>
            <person name="Sun H."/>
            <person name="Tunlid A."/>
            <person name="Henrissat B."/>
            <person name="Grigoriev I.V."/>
            <person name="Hibbett D.S."/>
            <person name="Martin F."/>
        </authorList>
    </citation>
    <scope>NUCLEOTIDE SEQUENCE [LARGE SCALE GENOMIC DNA]</scope>
    <source>
        <strain evidence="2">Marx 270</strain>
    </source>
</reference>
<dbReference type="InParanoid" id="A0A0C3PZ27"/>
<accession>A0A0C3PZ27</accession>
<name>A0A0C3PZ27_PISTI</name>
<sequence length="100" mass="10915">MLADAPDAEAAKYDRFIRGLAGGNKKQKGILEVTRVCLACSLHPDSKNRSPKTTDSCCLGRRTKDGRSSCAARTWSMPNISRSPAIWTKAARYDASPPFL</sequence>
<reference evidence="1 2" key="1">
    <citation type="submission" date="2014-04" db="EMBL/GenBank/DDBJ databases">
        <authorList>
            <consortium name="DOE Joint Genome Institute"/>
            <person name="Kuo A."/>
            <person name="Kohler A."/>
            <person name="Costa M.D."/>
            <person name="Nagy L.G."/>
            <person name="Floudas D."/>
            <person name="Copeland A."/>
            <person name="Barry K.W."/>
            <person name="Cichocki N."/>
            <person name="Veneault-Fourrey C."/>
            <person name="LaButti K."/>
            <person name="Lindquist E.A."/>
            <person name="Lipzen A."/>
            <person name="Lundell T."/>
            <person name="Morin E."/>
            <person name="Murat C."/>
            <person name="Sun H."/>
            <person name="Tunlid A."/>
            <person name="Henrissat B."/>
            <person name="Grigoriev I.V."/>
            <person name="Hibbett D.S."/>
            <person name="Martin F."/>
            <person name="Nordberg H.P."/>
            <person name="Cantor M.N."/>
            <person name="Hua S.X."/>
        </authorList>
    </citation>
    <scope>NUCLEOTIDE SEQUENCE [LARGE SCALE GENOMIC DNA]</scope>
    <source>
        <strain evidence="1 2">Marx 270</strain>
    </source>
</reference>
<protein>
    <submittedName>
        <fullName evidence="1">Uncharacterized protein</fullName>
    </submittedName>
</protein>
<keyword evidence="2" id="KW-1185">Reference proteome</keyword>
<evidence type="ECO:0000313" key="1">
    <source>
        <dbReference type="EMBL" id="KIO14584.1"/>
    </source>
</evidence>
<dbReference type="EMBL" id="KN831944">
    <property type="protein sequence ID" value="KIO14584.1"/>
    <property type="molecule type" value="Genomic_DNA"/>
</dbReference>
<organism evidence="1 2">
    <name type="scientific">Pisolithus tinctorius Marx 270</name>
    <dbReference type="NCBI Taxonomy" id="870435"/>
    <lineage>
        <taxon>Eukaryota</taxon>
        <taxon>Fungi</taxon>
        <taxon>Dikarya</taxon>
        <taxon>Basidiomycota</taxon>
        <taxon>Agaricomycotina</taxon>
        <taxon>Agaricomycetes</taxon>
        <taxon>Agaricomycetidae</taxon>
        <taxon>Boletales</taxon>
        <taxon>Sclerodermatineae</taxon>
        <taxon>Pisolithaceae</taxon>
        <taxon>Pisolithus</taxon>
    </lineage>
</organism>
<gene>
    <name evidence="1" type="ORF">M404DRAFT_178649</name>
</gene>